<feature type="region of interest" description="Disordered" evidence="1">
    <location>
        <begin position="1"/>
        <end position="40"/>
    </location>
</feature>
<organism evidence="2">
    <name type="scientific">uncultured Sphingomonas sp</name>
    <dbReference type="NCBI Taxonomy" id="158754"/>
    <lineage>
        <taxon>Bacteria</taxon>
        <taxon>Pseudomonadati</taxon>
        <taxon>Pseudomonadota</taxon>
        <taxon>Alphaproteobacteria</taxon>
        <taxon>Sphingomonadales</taxon>
        <taxon>Sphingomonadaceae</taxon>
        <taxon>Sphingomonas</taxon>
        <taxon>environmental samples</taxon>
    </lineage>
</organism>
<proteinExistence type="predicted"/>
<accession>A0A6J4SVI8</accession>
<gene>
    <name evidence="2" type="ORF">AVDCRST_MAG31-703</name>
</gene>
<reference evidence="2" key="1">
    <citation type="submission" date="2020-02" db="EMBL/GenBank/DDBJ databases">
        <authorList>
            <person name="Meier V. D."/>
        </authorList>
    </citation>
    <scope>NUCLEOTIDE SEQUENCE</scope>
    <source>
        <strain evidence="2">AVDCRST_MAG31</strain>
    </source>
</reference>
<evidence type="ECO:0000313" key="2">
    <source>
        <dbReference type="EMBL" id="CAA9506461.1"/>
    </source>
</evidence>
<evidence type="ECO:0000256" key="1">
    <source>
        <dbReference type="SAM" id="MobiDB-lite"/>
    </source>
</evidence>
<feature type="non-terminal residue" evidence="2">
    <location>
        <position position="40"/>
    </location>
</feature>
<dbReference type="EMBL" id="CADCWA010000046">
    <property type="protein sequence ID" value="CAA9506461.1"/>
    <property type="molecule type" value="Genomic_DNA"/>
</dbReference>
<feature type="non-terminal residue" evidence="2">
    <location>
        <position position="1"/>
    </location>
</feature>
<protein>
    <submittedName>
        <fullName evidence="2">Uncharacterized protein</fullName>
    </submittedName>
</protein>
<dbReference type="AlphaFoldDB" id="A0A6J4SVI8"/>
<name>A0A6J4SVI8_9SPHN</name>
<sequence length="40" mass="4437">GQGGRYVPQPSPPPRRRTAVGRRRQEVERGHARSVAAETL</sequence>